<reference evidence="20 21" key="1">
    <citation type="journal article" date="2015" name="Int. J. Syst. Evol. Microbiol.">
        <title>Roseomonas oryzae sp. nov., isolated from paddy rhizosphere soil.</title>
        <authorList>
            <person name="Ramaprasad E.V."/>
            <person name="Sasikala Ch."/>
            <person name="Ramana Ch.V."/>
        </authorList>
    </citation>
    <scope>NUCLEOTIDE SEQUENCE [LARGE SCALE GENOMIC DNA]</scope>
    <source>
        <strain evidence="20 21">KCTC 42542</strain>
    </source>
</reference>
<feature type="transmembrane region" description="Helical" evidence="17">
    <location>
        <begin position="364"/>
        <end position="387"/>
    </location>
</feature>
<feature type="transmembrane region" description="Helical" evidence="17">
    <location>
        <begin position="196"/>
        <end position="216"/>
    </location>
</feature>
<keyword evidence="10 16" id="KW-0249">Electron transport</keyword>
<dbReference type="InterPro" id="IPR016174">
    <property type="entry name" value="Di-haem_cyt_TM"/>
</dbReference>
<keyword evidence="7 16" id="KW-0679">Respiratory chain</keyword>
<evidence type="ECO:0000256" key="4">
    <source>
        <dbReference type="ARBA" id="ARBA00013531"/>
    </source>
</evidence>
<feature type="binding site" description="axial binding residue" evidence="15">
    <location>
        <position position="212"/>
    </location>
    <ligand>
        <name>heme b</name>
        <dbReference type="ChEBI" id="CHEBI:60344"/>
        <label>b566</label>
    </ligand>
    <ligandPart>
        <name>Fe</name>
        <dbReference type="ChEBI" id="CHEBI:18248"/>
    </ligandPart>
</feature>
<dbReference type="RefSeq" id="WP_149810199.1">
    <property type="nucleotide sequence ID" value="NZ_VUKA01000001.1"/>
</dbReference>
<dbReference type="PANTHER" id="PTHR19271">
    <property type="entry name" value="CYTOCHROME B"/>
    <property type="match status" value="1"/>
</dbReference>
<comment type="cofactor">
    <cofactor evidence="16">
        <name>heme b</name>
        <dbReference type="ChEBI" id="CHEBI:60344"/>
    </cofactor>
    <text evidence="16">Binds 2 heme groups non-covalently.</text>
</comment>
<evidence type="ECO:0000313" key="21">
    <source>
        <dbReference type="Proteomes" id="UP000322110"/>
    </source>
</evidence>
<dbReference type="InterPro" id="IPR005797">
    <property type="entry name" value="Cyt_b/b6_N"/>
</dbReference>
<evidence type="ECO:0000256" key="9">
    <source>
        <dbReference type="ARBA" id="ARBA00022723"/>
    </source>
</evidence>
<dbReference type="AlphaFoldDB" id="A0A5B2TKI6"/>
<gene>
    <name evidence="20" type="ORF">F0Q34_00565</name>
</gene>
<evidence type="ECO:0000256" key="1">
    <source>
        <dbReference type="ARBA" id="ARBA00002444"/>
    </source>
</evidence>
<feature type="binding site" description="axial binding residue" evidence="15">
    <location>
        <position position="111"/>
    </location>
    <ligand>
        <name>heme b</name>
        <dbReference type="ChEBI" id="CHEBI:60344"/>
        <label>b566</label>
    </ligand>
    <ligandPart>
        <name>Fe</name>
        <dbReference type="ChEBI" id="CHEBI:18248"/>
    </ligandPart>
</feature>
<dbReference type="InterPro" id="IPR048259">
    <property type="entry name" value="Cytochrome_b_N_euk/bac"/>
</dbReference>
<evidence type="ECO:0000313" key="20">
    <source>
        <dbReference type="EMBL" id="KAA2214260.1"/>
    </source>
</evidence>
<evidence type="ECO:0000256" key="7">
    <source>
        <dbReference type="ARBA" id="ARBA00022660"/>
    </source>
</evidence>
<comment type="subunit">
    <text evidence="3 16">The main subunits of complex b-c1 are: cytochrome b, cytochrome c1 and the Rieske protein.</text>
</comment>
<keyword evidence="12 15" id="KW-0408">Iron</keyword>
<organism evidence="20 21">
    <name type="scientific">Teichococcus oryzae</name>
    <dbReference type="NCBI Taxonomy" id="1608942"/>
    <lineage>
        <taxon>Bacteria</taxon>
        <taxon>Pseudomonadati</taxon>
        <taxon>Pseudomonadota</taxon>
        <taxon>Alphaproteobacteria</taxon>
        <taxon>Acetobacterales</taxon>
        <taxon>Roseomonadaceae</taxon>
        <taxon>Roseomonas</taxon>
    </lineage>
</organism>
<feature type="transmembrane region" description="Helical" evidence="17">
    <location>
        <begin position="128"/>
        <end position="149"/>
    </location>
</feature>
<evidence type="ECO:0000259" key="19">
    <source>
        <dbReference type="PROSITE" id="PS51003"/>
    </source>
</evidence>
<evidence type="ECO:0000256" key="5">
    <source>
        <dbReference type="ARBA" id="ARBA00022448"/>
    </source>
</evidence>
<evidence type="ECO:0000256" key="6">
    <source>
        <dbReference type="ARBA" id="ARBA00022617"/>
    </source>
</evidence>
<dbReference type="Pfam" id="PF00032">
    <property type="entry name" value="Cytochrom_B_C"/>
    <property type="match status" value="1"/>
</dbReference>
<evidence type="ECO:0000256" key="16">
    <source>
        <dbReference type="RuleBase" id="RU003385"/>
    </source>
</evidence>
<keyword evidence="6 15" id="KW-0349">Heme</keyword>
<dbReference type="PROSITE" id="PS51002">
    <property type="entry name" value="CYTB_NTER"/>
    <property type="match status" value="1"/>
</dbReference>
<keyword evidence="21" id="KW-1185">Reference proteome</keyword>
<dbReference type="InterPro" id="IPR027387">
    <property type="entry name" value="Cytb/b6-like_sf"/>
</dbReference>
<dbReference type="Proteomes" id="UP000322110">
    <property type="component" value="Unassembled WGS sequence"/>
</dbReference>
<evidence type="ECO:0000256" key="3">
    <source>
        <dbReference type="ARBA" id="ARBA00011649"/>
    </source>
</evidence>
<dbReference type="CDD" id="cd00284">
    <property type="entry name" value="Cytochrome_b_N"/>
    <property type="match status" value="1"/>
</dbReference>
<dbReference type="PANTHER" id="PTHR19271:SF16">
    <property type="entry name" value="CYTOCHROME B"/>
    <property type="match status" value="1"/>
</dbReference>
<dbReference type="InterPro" id="IPR005798">
    <property type="entry name" value="Cyt_b/b6_C"/>
</dbReference>
<proteinExistence type="inferred from homology"/>
<dbReference type="Gene3D" id="1.20.810.10">
    <property type="entry name" value="Cytochrome Bc1 Complex, Chain C"/>
    <property type="match status" value="1"/>
</dbReference>
<evidence type="ECO:0000259" key="18">
    <source>
        <dbReference type="PROSITE" id="PS51002"/>
    </source>
</evidence>
<comment type="subcellular location">
    <subcellularLocation>
        <location evidence="2">Membrane</location>
        <topology evidence="2">Multi-pass membrane protein</topology>
    </subcellularLocation>
</comment>
<dbReference type="SUPFAM" id="SSF81342">
    <property type="entry name" value="Transmembrane di-heme cytochromes"/>
    <property type="match status" value="1"/>
</dbReference>
<dbReference type="CDD" id="cd00290">
    <property type="entry name" value="cytochrome_b_C"/>
    <property type="match status" value="1"/>
</dbReference>
<dbReference type="EMBL" id="VUKA01000001">
    <property type="protein sequence ID" value="KAA2214260.1"/>
    <property type="molecule type" value="Genomic_DNA"/>
</dbReference>
<evidence type="ECO:0000256" key="10">
    <source>
        <dbReference type="ARBA" id="ARBA00022982"/>
    </source>
</evidence>
<feature type="transmembrane region" description="Helical" evidence="17">
    <location>
        <begin position="248"/>
        <end position="268"/>
    </location>
</feature>
<evidence type="ECO:0000256" key="17">
    <source>
        <dbReference type="SAM" id="Phobius"/>
    </source>
</evidence>
<comment type="cofactor">
    <cofactor evidence="15">
        <name>heme</name>
        <dbReference type="ChEBI" id="CHEBI:30413"/>
    </cofactor>
    <text evidence="15">Binds 2 heme groups non-covalently.</text>
</comment>
<feature type="binding site" evidence="14">
    <location>
        <position position="217"/>
    </location>
    <ligand>
        <name>a ubiquinone</name>
        <dbReference type="ChEBI" id="CHEBI:16389"/>
    </ligand>
</feature>
<comment type="caution">
    <text evidence="20">The sequence shown here is derived from an EMBL/GenBank/DDBJ whole genome shotgun (WGS) entry which is preliminary data.</text>
</comment>
<keyword evidence="8 16" id="KW-0812">Transmembrane</keyword>
<comment type="function">
    <text evidence="1 16">Component of the ubiquinol-cytochrome c reductase complex (complex III or cytochrome b-c1 complex), which is a respiratory chain that generates an electrochemical potential coupled to ATP synthesis.</text>
</comment>
<dbReference type="GO" id="GO:0008121">
    <property type="term" value="F:quinol-cytochrome-c reductase activity"/>
    <property type="evidence" value="ECO:0007669"/>
    <property type="project" value="InterPro"/>
</dbReference>
<dbReference type="GO" id="GO:0045275">
    <property type="term" value="C:respiratory chain complex III"/>
    <property type="evidence" value="ECO:0007669"/>
    <property type="project" value="InterPro"/>
</dbReference>
<dbReference type="OrthoDB" id="9804503at2"/>
<feature type="transmembrane region" description="Helical" evidence="17">
    <location>
        <begin position="306"/>
        <end position="326"/>
    </location>
</feature>
<keyword evidence="11 17" id="KW-1133">Transmembrane helix</keyword>
<sequence length="424" mass="47884">MASGLHDSTIQNPVIRWIDQRLPVFTMMQKEYGSFPTPRNFNYLWNFGALALINLVIMIVTGIFLAMNYTAHTSMAFDSVERIMRDVNYGWLIRYVHMNGASMFFIVVMVHIWRNLYYGSYKAPRELLWIFGVVIFLLMMATAFMGYVLPWGQMSFWGATVITNLFSAIPLVGDSIVTLLWGGFSVDNPTLNRFFSLHYLLPFVIAGVVFLHVATLHITGSNNPLGIEPKGPQDTLPFHPYYTAKDSVGIIAYFIVFAVLVFFTPNYLGHTDNYIPANPLVTPAHIVPEWYFLPFYAILRAVPDKLGGVLLMFGAIAVLFVLPWLDRSPVRSMRFRPIAKWALMLWGINFFVLMWAGAMPAEGIYVTIARLSTAYYFAYFLVILPLLAKIERPLPLPESISHAVLRGGGRLHGAAATAKPMEKA</sequence>
<feature type="binding site" description="axial binding residue" evidence="15">
    <location>
        <position position="198"/>
    </location>
    <ligand>
        <name>heme b</name>
        <dbReference type="ChEBI" id="CHEBI:60344"/>
        <label>b562</label>
    </ligand>
    <ligandPart>
        <name>Fe</name>
        <dbReference type="ChEBI" id="CHEBI:18248"/>
    </ligandPart>
</feature>
<dbReference type="InterPro" id="IPR036150">
    <property type="entry name" value="Cyt_b/b6_C_sf"/>
</dbReference>
<feature type="domain" description="Cytochrome b/b6 N-terminal region profile" evidence="18">
    <location>
        <begin position="14"/>
        <end position="225"/>
    </location>
</feature>
<feature type="transmembrane region" description="Helical" evidence="17">
    <location>
        <begin position="161"/>
        <end position="184"/>
    </location>
</feature>
<dbReference type="Pfam" id="PF00033">
    <property type="entry name" value="Cytochrome_B"/>
    <property type="match status" value="1"/>
</dbReference>
<evidence type="ECO:0000256" key="2">
    <source>
        <dbReference type="ARBA" id="ARBA00004141"/>
    </source>
</evidence>
<name>A0A5B2TKI6_9PROT</name>
<dbReference type="PROSITE" id="PS51003">
    <property type="entry name" value="CYTB_CTER"/>
    <property type="match status" value="1"/>
</dbReference>
<protein>
    <recommendedName>
        <fullName evidence="4 16">Cytochrome b</fullName>
    </recommendedName>
</protein>
<dbReference type="GO" id="GO:0046872">
    <property type="term" value="F:metal ion binding"/>
    <property type="evidence" value="ECO:0007669"/>
    <property type="project" value="UniProtKB-KW"/>
</dbReference>
<evidence type="ECO:0000256" key="13">
    <source>
        <dbReference type="ARBA" id="ARBA00023136"/>
    </source>
</evidence>
<accession>A0A5B2TKI6</accession>
<dbReference type="FunFam" id="1.20.810.10:FF:000004">
    <property type="entry name" value="Cytochrome b"/>
    <property type="match status" value="1"/>
</dbReference>
<dbReference type="PIRSF" id="PIRSF038885">
    <property type="entry name" value="COB"/>
    <property type="match status" value="1"/>
</dbReference>
<evidence type="ECO:0000256" key="11">
    <source>
        <dbReference type="ARBA" id="ARBA00022989"/>
    </source>
</evidence>
<feature type="binding site" description="axial binding residue" evidence="15">
    <location>
        <position position="97"/>
    </location>
    <ligand>
        <name>heme b</name>
        <dbReference type="ChEBI" id="CHEBI:60344"/>
        <label>b562</label>
    </ligand>
    <ligandPart>
        <name>Fe</name>
        <dbReference type="ChEBI" id="CHEBI:18248"/>
    </ligandPart>
</feature>
<evidence type="ECO:0000256" key="8">
    <source>
        <dbReference type="ARBA" id="ARBA00022692"/>
    </source>
</evidence>
<comment type="similarity">
    <text evidence="16">Belongs to the cytochrome b family.</text>
</comment>
<evidence type="ECO:0000256" key="14">
    <source>
        <dbReference type="PIRSR" id="PIRSR038885-1"/>
    </source>
</evidence>
<feature type="domain" description="Cytochrome b/b6 C-terminal region profile" evidence="19">
    <location>
        <begin position="228"/>
        <end position="398"/>
    </location>
</feature>
<feature type="transmembrane region" description="Helical" evidence="17">
    <location>
        <begin position="92"/>
        <end position="113"/>
    </location>
</feature>
<dbReference type="InterPro" id="IPR048260">
    <property type="entry name" value="Cytochrome_b_C_euk/bac"/>
</dbReference>
<evidence type="ECO:0000256" key="12">
    <source>
        <dbReference type="ARBA" id="ARBA00023004"/>
    </source>
</evidence>
<dbReference type="InterPro" id="IPR030689">
    <property type="entry name" value="Cytochrome_b"/>
</dbReference>
<keyword evidence="5 16" id="KW-0813">Transport</keyword>
<evidence type="ECO:0000256" key="15">
    <source>
        <dbReference type="PIRSR" id="PIRSR038885-2"/>
    </source>
</evidence>
<feature type="transmembrane region" description="Helical" evidence="17">
    <location>
        <begin position="43"/>
        <end position="71"/>
    </location>
</feature>
<dbReference type="SUPFAM" id="SSF81648">
    <property type="entry name" value="a domain/subunit of cytochrome bc1 complex (Ubiquinol-cytochrome c reductase)"/>
    <property type="match status" value="1"/>
</dbReference>
<keyword evidence="9 15" id="KW-0479">Metal-binding</keyword>
<feature type="transmembrane region" description="Helical" evidence="17">
    <location>
        <begin position="338"/>
        <end position="358"/>
    </location>
</feature>
<dbReference type="GO" id="GO:0022904">
    <property type="term" value="P:respiratory electron transport chain"/>
    <property type="evidence" value="ECO:0007669"/>
    <property type="project" value="InterPro"/>
</dbReference>
<keyword evidence="13 17" id="KW-0472">Membrane</keyword>
<dbReference type="GO" id="GO:0016491">
    <property type="term" value="F:oxidoreductase activity"/>
    <property type="evidence" value="ECO:0007669"/>
    <property type="project" value="InterPro"/>
</dbReference>